<sequence>MSYLSDDLFSRVKSSFIFPTSLSFDHRRMKADGKNLRKLCSEFESIFLSSLIRQMRSSFPTLDLLGDGMEAEFVRWLWEQVLAQKLAEGGGIGLGKMLYEELKKTTLEGGI</sequence>
<feature type="domain" description="Flagellar protein FlgJ N-terminal" evidence="1">
    <location>
        <begin position="54"/>
        <end position="100"/>
    </location>
</feature>
<name>A0A497E2E5_UNCAE</name>
<evidence type="ECO:0000313" key="3">
    <source>
        <dbReference type="Proteomes" id="UP000279422"/>
    </source>
</evidence>
<evidence type="ECO:0000313" key="2">
    <source>
        <dbReference type="EMBL" id="RLE08069.1"/>
    </source>
</evidence>
<dbReference type="EMBL" id="QMPZ01000120">
    <property type="protein sequence ID" value="RLE08069.1"/>
    <property type="molecule type" value="Genomic_DNA"/>
</dbReference>
<proteinExistence type="predicted"/>
<protein>
    <recommendedName>
        <fullName evidence="1">Flagellar protein FlgJ N-terminal domain-containing protein</fullName>
    </recommendedName>
</protein>
<dbReference type="InterPro" id="IPR019301">
    <property type="entry name" value="Flagellar_prot_FlgJ_N"/>
</dbReference>
<dbReference type="Proteomes" id="UP000279422">
    <property type="component" value="Unassembled WGS sequence"/>
</dbReference>
<reference evidence="2 3" key="1">
    <citation type="submission" date="2018-06" db="EMBL/GenBank/DDBJ databases">
        <title>Extensive metabolic versatility and redundancy in microbially diverse, dynamic hydrothermal sediments.</title>
        <authorList>
            <person name="Dombrowski N."/>
            <person name="Teske A."/>
            <person name="Baker B.J."/>
        </authorList>
    </citation>
    <scope>NUCLEOTIDE SEQUENCE [LARGE SCALE GENOMIC DNA]</scope>
    <source>
        <strain evidence="2">B47_G16</strain>
    </source>
</reference>
<dbReference type="Pfam" id="PF10135">
    <property type="entry name" value="Rod-binding"/>
    <property type="match status" value="1"/>
</dbReference>
<accession>A0A497E2E5</accession>
<comment type="caution">
    <text evidence="2">The sequence shown here is derived from an EMBL/GenBank/DDBJ whole genome shotgun (WGS) entry which is preliminary data.</text>
</comment>
<gene>
    <name evidence="2" type="ORF">DRJ00_06955</name>
</gene>
<evidence type="ECO:0000259" key="1">
    <source>
        <dbReference type="Pfam" id="PF10135"/>
    </source>
</evidence>
<dbReference type="AlphaFoldDB" id="A0A497E2E5"/>
<organism evidence="2 3">
    <name type="scientific">Aerophobetes bacterium</name>
    <dbReference type="NCBI Taxonomy" id="2030807"/>
    <lineage>
        <taxon>Bacteria</taxon>
        <taxon>Candidatus Aerophobota</taxon>
    </lineage>
</organism>